<organism evidence="1 2">
    <name type="scientific">Ephemerocybe angulata</name>
    <dbReference type="NCBI Taxonomy" id="980116"/>
    <lineage>
        <taxon>Eukaryota</taxon>
        <taxon>Fungi</taxon>
        <taxon>Dikarya</taxon>
        <taxon>Basidiomycota</taxon>
        <taxon>Agaricomycotina</taxon>
        <taxon>Agaricomycetes</taxon>
        <taxon>Agaricomycetidae</taxon>
        <taxon>Agaricales</taxon>
        <taxon>Agaricineae</taxon>
        <taxon>Psathyrellaceae</taxon>
        <taxon>Ephemerocybe</taxon>
    </lineage>
</organism>
<gene>
    <name evidence="1" type="ORF">DFP72DRAFT_436997</name>
</gene>
<evidence type="ECO:0000313" key="1">
    <source>
        <dbReference type="EMBL" id="KAF6753149.1"/>
    </source>
</evidence>
<reference evidence="1 2" key="1">
    <citation type="submission" date="2020-07" db="EMBL/GenBank/DDBJ databases">
        <title>Comparative genomics of pyrophilous fungi reveals a link between fire events and developmental genes.</title>
        <authorList>
            <consortium name="DOE Joint Genome Institute"/>
            <person name="Steindorff A.S."/>
            <person name="Carver A."/>
            <person name="Calhoun S."/>
            <person name="Stillman K."/>
            <person name="Liu H."/>
            <person name="Lipzen A."/>
            <person name="Pangilinan J."/>
            <person name="Labutti K."/>
            <person name="Bruns T.D."/>
            <person name="Grigoriev I.V."/>
        </authorList>
    </citation>
    <scope>NUCLEOTIDE SEQUENCE [LARGE SCALE GENOMIC DNA]</scope>
    <source>
        <strain evidence="1 2">CBS 144469</strain>
    </source>
</reference>
<dbReference type="AlphaFoldDB" id="A0A8H6HV28"/>
<dbReference type="OrthoDB" id="3255221at2759"/>
<name>A0A8H6HV28_9AGAR</name>
<proteinExistence type="predicted"/>
<sequence>MPFETDTHWPTRLVKLFKICRGQGGKGGMLESRYNGPVNAMLTYCLQVGLGEEFDYVIGPQVPADPDHPHSAIDFVVSAVIHDQFKPVLLIEIKDDTWATSATQRYHADAQMRQRFHAMLNACPLPDLHGLSLLGTSLRVYRGTVATYSVDPMLEECPSTEEVPPSNFLEGAWDRDLLSPGGLKEMQRIVSYIVTEVAKLS</sequence>
<dbReference type="EMBL" id="JACGCI010000041">
    <property type="protein sequence ID" value="KAF6753149.1"/>
    <property type="molecule type" value="Genomic_DNA"/>
</dbReference>
<keyword evidence="2" id="KW-1185">Reference proteome</keyword>
<dbReference type="Proteomes" id="UP000521943">
    <property type="component" value="Unassembled WGS sequence"/>
</dbReference>
<evidence type="ECO:0000313" key="2">
    <source>
        <dbReference type="Proteomes" id="UP000521943"/>
    </source>
</evidence>
<accession>A0A8H6HV28</accession>
<comment type="caution">
    <text evidence="1">The sequence shown here is derived from an EMBL/GenBank/DDBJ whole genome shotgun (WGS) entry which is preliminary data.</text>
</comment>
<protein>
    <submittedName>
        <fullName evidence="1">Uncharacterized protein</fullName>
    </submittedName>
</protein>